<keyword evidence="3" id="KW-1185">Reference proteome</keyword>
<protein>
    <submittedName>
        <fullName evidence="2">Uncharacterized protein</fullName>
    </submittedName>
</protein>
<dbReference type="AlphaFoldDB" id="A0A8H3IYB6"/>
<name>A0A8H3IYB6_9LECA</name>
<organism evidence="2 3">
    <name type="scientific">Gomphillus americanus</name>
    <dbReference type="NCBI Taxonomy" id="1940652"/>
    <lineage>
        <taxon>Eukaryota</taxon>
        <taxon>Fungi</taxon>
        <taxon>Dikarya</taxon>
        <taxon>Ascomycota</taxon>
        <taxon>Pezizomycotina</taxon>
        <taxon>Lecanoromycetes</taxon>
        <taxon>OSLEUM clade</taxon>
        <taxon>Ostropomycetidae</taxon>
        <taxon>Ostropales</taxon>
        <taxon>Graphidaceae</taxon>
        <taxon>Gomphilloideae</taxon>
        <taxon>Gomphillus</taxon>
    </lineage>
</organism>
<keyword evidence="1" id="KW-0732">Signal</keyword>
<feature type="chain" id="PRO_5034913407" evidence="1">
    <location>
        <begin position="19"/>
        <end position="141"/>
    </location>
</feature>
<proteinExistence type="predicted"/>
<evidence type="ECO:0000313" key="3">
    <source>
        <dbReference type="Proteomes" id="UP000664169"/>
    </source>
</evidence>
<evidence type="ECO:0000256" key="1">
    <source>
        <dbReference type="SAM" id="SignalP"/>
    </source>
</evidence>
<gene>
    <name evidence="2" type="ORF">GOMPHAMPRED_006538</name>
</gene>
<dbReference type="EMBL" id="CAJPDQ010000043">
    <property type="protein sequence ID" value="CAF9932274.1"/>
    <property type="molecule type" value="Genomic_DNA"/>
</dbReference>
<feature type="signal peptide" evidence="1">
    <location>
        <begin position="1"/>
        <end position="18"/>
    </location>
</feature>
<accession>A0A8H3IYB6</accession>
<reference evidence="2" key="1">
    <citation type="submission" date="2021-03" db="EMBL/GenBank/DDBJ databases">
        <authorList>
            <person name="Tagirdzhanova G."/>
        </authorList>
    </citation>
    <scope>NUCLEOTIDE SEQUENCE</scope>
</reference>
<evidence type="ECO:0000313" key="2">
    <source>
        <dbReference type="EMBL" id="CAF9932274.1"/>
    </source>
</evidence>
<comment type="caution">
    <text evidence="2">The sequence shown here is derived from an EMBL/GenBank/DDBJ whole genome shotgun (WGS) entry which is preliminary data.</text>
</comment>
<sequence>MQLTSLAASLAVIGLATAVPTANSPATSTFTVSYVDKFDDITVLPVSIPETNQVGIYVGASQSCTIQIAGRKAASFGGTTAVKELVYNAGLLDGAYVKTTFPEKDFSNLDQISINVIGATGTTSTASPNFDNVAYVATFKK</sequence>
<dbReference type="Proteomes" id="UP000664169">
    <property type="component" value="Unassembled WGS sequence"/>
</dbReference>